<dbReference type="PANTHER" id="PTHR13338:SF4">
    <property type="entry name" value="NADH DEHYDROGENASE [UBIQUINONE] 1 ALPHA SUBCOMPLEX ASSEMBLY FACTOR 4"/>
    <property type="match status" value="1"/>
</dbReference>
<dbReference type="PANTHER" id="PTHR13338">
    <property type="entry name" value="UPF0240 PROTEIN"/>
    <property type="match status" value="1"/>
</dbReference>
<organism evidence="1 2">
    <name type="scientific">Elaeophora elaphi</name>
    <dbReference type="NCBI Taxonomy" id="1147741"/>
    <lineage>
        <taxon>Eukaryota</taxon>
        <taxon>Metazoa</taxon>
        <taxon>Ecdysozoa</taxon>
        <taxon>Nematoda</taxon>
        <taxon>Chromadorea</taxon>
        <taxon>Rhabditida</taxon>
        <taxon>Spirurina</taxon>
        <taxon>Spiruromorpha</taxon>
        <taxon>Filarioidea</taxon>
        <taxon>Onchocercidae</taxon>
        <taxon>Elaeophora</taxon>
    </lineage>
</organism>
<reference evidence="2" key="1">
    <citation type="submission" date="2017-02" db="UniProtKB">
        <authorList>
            <consortium name="WormBaseParasite"/>
        </authorList>
    </citation>
    <scope>IDENTIFICATION</scope>
</reference>
<name>A0A0R3RTS0_9BILA</name>
<dbReference type="Proteomes" id="UP000050640">
    <property type="component" value="Unplaced"/>
</dbReference>
<dbReference type="AlphaFoldDB" id="A0A0R3RTS0"/>
<evidence type="ECO:0000313" key="2">
    <source>
        <dbReference type="WBParaSite" id="EEL_0000538801-mRNA-1"/>
    </source>
</evidence>
<dbReference type="InterPro" id="IPR009622">
    <property type="entry name" value="NDUFAF4"/>
</dbReference>
<protein>
    <submittedName>
        <fullName evidence="2">Uncharacterized protein</fullName>
    </submittedName>
</protein>
<sequence>MKKIWKSVLRTIKNRNYQQKAIKYTEDMEKTETIHRAPRHPTEQKHFQKVQTDEKITQEIKKRNDVLINNVNKITVTSSEPQNRWTPTKELQSKDTEWIHRNDKIWEFGFYEPPPEKIPKGKLMFREAIEANFGCIILRTRCDKDFVLKLSEERRDALLPQIQECLEKHPAMQRIDTEAFNTIWQYFRPFERKGQQYVWYQVLCNSFIAGSKIVRKENIDELRDAMLGFYKDPEMPSFESLKKMREQRLENELHVRLEDLVNCILVLDGDGKERLKRLEKMKELKAKEDLRLSHELKKFGLLNEDKEPDAVTKDNTEKRLSEQAK</sequence>
<dbReference type="WBParaSite" id="EEL_0000538801-mRNA-1">
    <property type="protein sequence ID" value="EEL_0000538801-mRNA-1"/>
    <property type="gene ID" value="EEL_0000538801"/>
</dbReference>
<dbReference type="Pfam" id="PF06784">
    <property type="entry name" value="UPF0240"/>
    <property type="match status" value="1"/>
</dbReference>
<proteinExistence type="predicted"/>
<dbReference type="GO" id="GO:0032981">
    <property type="term" value="P:mitochondrial respiratory chain complex I assembly"/>
    <property type="evidence" value="ECO:0007669"/>
    <property type="project" value="InterPro"/>
</dbReference>
<dbReference type="STRING" id="1147741.A0A0R3RTS0"/>
<evidence type="ECO:0000313" key="1">
    <source>
        <dbReference type="Proteomes" id="UP000050640"/>
    </source>
</evidence>
<keyword evidence="1" id="KW-1185">Reference proteome</keyword>
<dbReference type="GO" id="GO:0005739">
    <property type="term" value="C:mitochondrion"/>
    <property type="evidence" value="ECO:0007669"/>
    <property type="project" value="TreeGrafter"/>
</dbReference>
<accession>A0A0R3RTS0</accession>